<sequence>DKMMFSSIDMFLRSSLFGKYKDLCTIPFVYKCTRKIESDLVTSVTKKLKMGEKKNKKNKLMEQLTKEEEEKREKEKREKERLKEEEREEEERKRREKRKRKKEEKEKREAEEMEKSEKEKREKEKRERRSRKKESSGEKEDKFKSPHSGKKGKDIHY</sequence>
<proteinExistence type="predicted"/>
<feature type="region of interest" description="Disordered" evidence="1">
    <location>
        <begin position="41"/>
        <end position="157"/>
    </location>
</feature>
<organism evidence="2 3">
    <name type="scientific">Aduncisulcus paluster</name>
    <dbReference type="NCBI Taxonomy" id="2918883"/>
    <lineage>
        <taxon>Eukaryota</taxon>
        <taxon>Metamonada</taxon>
        <taxon>Carpediemonas-like organisms</taxon>
        <taxon>Aduncisulcus</taxon>
    </lineage>
</organism>
<evidence type="ECO:0000256" key="1">
    <source>
        <dbReference type="SAM" id="MobiDB-lite"/>
    </source>
</evidence>
<feature type="non-terminal residue" evidence="2">
    <location>
        <position position="157"/>
    </location>
</feature>
<feature type="non-terminal residue" evidence="2">
    <location>
        <position position="1"/>
    </location>
</feature>
<keyword evidence="3" id="KW-1185">Reference proteome</keyword>
<evidence type="ECO:0000313" key="3">
    <source>
        <dbReference type="Proteomes" id="UP001057375"/>
    </source>
</evidence>
<feature type="compositionally biased region" description="Basic and acidic residues" evidence="1">
    <location>
        <begin position="103"/>
        <end position="144"/>
    </location>
</feature>
<name>A0ABQ5KEI7_9EUKA</name>
<accession>A0ABQ5KEI7</accession>
<reference evidence="2" key="1">
    <citation type="submission" date="2022-03" db="EMBL/GenBank/DDBJ databases">
        <title>Draft genome sequence of Aduncisulcus paluster, a free-living microaerophilic Fornicata.</title>
        <authorList>
            <person name="Yuyama I."/>
            <person name="Kume K."/>
            <person name="Tamura T."/>
            <person name="Inagaki Y."/>
            <person name="Hashimoto T."/>
        </authorList>
    </citation>
    <scope>NUCLEOTIDE SEQUENCE</scope>
    <source>
        <strain evidence="2">NY0171</strain>
    </source>
</reference>
<dbReference type="Proteomes" id="UP001057375">
    <property type="component" value="Unassembled WGS sequence"/>
</dbReference>
<dbReference type="EMBL" id="BQXS01001704">
    <property type="protein sequence ID" value="GKT30960.1"/>
    <property type="molecule type" value="Genomic_DNA"/>
</dbReference>
<comment type="caution">
    <text evidence="2">The sequence shown here is derived from an EMBL/GenBank/DDBJ whole genome shotgun (WGS) entry which is preliminary data.</text>
</comment>
<gene>
    <name evidence="2" type="ORF">ADUPG1_001770</name>
</gene>
<feature type="compositionally biased region" description="Basic and acidic residues" evidence="1">
    <location>
        <begin position="64"/>
        <end position="93"/>
    </location>
</feature>
<evidence type="ECO:0000313" key="2">
    <source>
        <dbReference type="EMBL" id="GKT30960.1"/>
    </source>
</evidence>
<protein>
    <submittedName>
        <fullName evidence="2">Uncharacterized protein</fullName>
    </submittedName>
</protein>